<sequence>MFPPSFGWCPRAAVPPERRGGADPHLGGQRQHDLVLGRDREEGGRAGGGREAVADEERAGQALRRDRRRQQRDHRGERVEGKSDGRPHHDRVFAGGHSHGEERTERRLRGSGDVQHAGLLHAEEYQFRGVRAVPREGRPRPRRPALRAEDPAAAGASGAGPPVDQDEDRISLPPVQGPGPRGRFLKPYGPPRRGFERAWNPEPERAPEPERLQVFQLAVRACQGTC</sequence>
<protein>
    <submittedName>
        <fullName evidence="2">Uncharacterized protein</fullName>
    </submittedName>
</protein>
<feature type="compositionally biased region" description="Basic and acidic residues" evidence="1">
    <location>
        <begin position="73"/>
        <end position="110"/>
    </location>
</feature>
<accession>A0ABN9PX90</accession>
<evidence type="ECO:0000313" key="2">
    <source>
        <dbReference type="EMBL" id="CAK0795184.1"/>
    </source>
</evidence>
<name>A0ABN9PX90_9DINO</name>
<feature type="compositionally biased region" description="Basic and acidic residues" evidence="1">
    <location>
        <begin position="30"/>
        <end position="44"/>
    </location>
</feature>
<keyword evidence="3" id="KW-1185">Reference proteome</keyword>
<evidence type="ECO:0000313" key="3">
    <source>
        <dbReference type="Proteomes" id="UP001189429"/>
    </source>
</evidence>
<evidence type="ECO:0000256" key="1">
    <source>
        <dbReference type="SAM" id="MobiDB-lite"/>
    </source>
</evidence>
<reference evidence="2" key="1">
    <citation type="submission" date="2023-10" db="EMBL/GenBank/DDBJ databases">
        <authorList>
            <person name="Chen Y."/>
            <person name="Shah S."/>
            <person name="Dougan E. K."/>
            <person name="Thang M."/>
            <person name="Chan C."/>
        </authorList>
    </citation>
    <scope>NUCLEOTIDE SEQUENCE [LARGE SCALE GENOMIC DNA]</scope>
</reference>
<gene>
    <name evidence="2" type="ORF">PCOR1329_LOCUS4914</name>
</gene>
<dbReference type="Proteomes" id="UP001189429">
    <property type="component" value="Unassembled WGS sequence"/>
</dbReference>
<comment type="caution">
    <text evidence="2">The sequence shown here is derived from an EMBL/GenBank/DDBJ whole genome shotgun (WGS) entry which is preliminary data.</text>
</comment>
<feature type="region of interest" description="Disordered" evidence="1">
    <location>
        <begin position="1"/>
        <end position="207"/>
    </location>
</feature>
<proteinExistence type="predicted"/>
<dbReference type="EMBL" id="CAUYUJ010001280">
    <property type="protein sequence ID" value="CAK0795184.1"/>
    <property type="molecule type" value="Genomic_DNA"/>
</dbReference>
<feature type="compositionally biased region" description="Low complexity" evidence="1">
    <location>
        <begin position="151"/>
        <end position="162"/>
    </location>
</feature>
<organism evidence="2 3">
    <name type="scientific">Prorocentrum cordatum</name>
    <dbReference type="NCBI Taxonomy" id="2364126"/>
    <lineage>
        <taxon>Eukaryota</taxon>
        <taxon>Sar</taxon>
        <taxon>Alveolata</taxon>
        <taxon>Dinophyceae</taxon>
        <taxon>Prorocentrales</taxon>
        <taxon>Prorocentraceae</taxon>
        <taxon>Prorocentrum</taxon>
    </lineage>
</organism>